<dbReference type="PANTHER" id="PTHR40758">
    <property type="entry name" value="CONSERVED PROTEIN"/>
    <property type="match status" value="1"/>
</dbReference>
<proteinExistence type="predicted"/>
<gene>
    <name evidence="3" type="ORF">F0L68_04030</name>
</gene>
<dbReference type="GO" id="GO:0005886">
    <property type="term" value="C:plasma membrane"/>
    <property type="evidence" value="ECO:0007669"/>
    <property type="project" value="TreeGrafter"/>
</dbReference>
<evidence type="ECO:0000313" key="4">
    <source>
        <dbReference type="Proteomes" id="UP000323454"/>
    </source>
</evidence>
<dbReference type="NCBIfam" id="TIGR03083">
    <property type="entry name" value="maleylpyruvate isomerase family mycothiol-dependent enzyme"/>
    <property type="match status" value="1"/>
</dbReference>
<dbReference type="InterPro" id="IPR017517">
    <property type="entry name" value="Maleyloyr_isom"/>
</dbReference>
<organism evidence="3 4">
    <name type="scientific">Solihabitans fulvus</name>
    <dbReference type="NCBI Taxonomy" id="1892852"/>
    <lineage>
        <taxon>Bacteria</taxon>
        <taxon>Bacillati</taxon>
        <taxon>Actinomycetota</taxon>
        <taxon>Actinomycetes</taxon>
        <taxon>Pseudonocardiales</taxon>
        <taxon>Pseudonocardiaceae</taxon>
        <taxon>Solihabitans</taxon>
    </lineage>
</organism>
<keyword evidence="3" id="KW-0413">Isomerase</keyword>
<sequence>MSVDSVRRLPVEVYREAVVGEAARLAELVRGADLSVMVPACPEWSLAELVVHVGGVHRWFTVLLSGLVQERPDRRALELGLPESVEGYADWLAAGAGAAVAVVAATDPDAPMWTWGADGCARFWARRMVFETVVHRMDAEAAVGVVSVVDAGLAADGVDEFLVNLPFAEFFAPAVAGLRGADEVIRFESVDTGDGWSVRLGQEGFGLVPDGVGAGAVVRGSAVELLLALYGRRSVEGLAVSGDAGLVGRWFANSRF</sequence>
<feature type="domain" description="MDMPI C-terminal" evidence="1">
    <location>
        <begin position="153"/>
        <end position="248"/>
    </location>
</feature>
<dbReference type="AlphaFoldDB" id="A0A5B2XQQ0"/>
<dbReference type="Pfam" id="PF11716">
    <property type="entry name" value="MDMPI_N"/>
    <property type="match status" value="1"/>
</dbReference>
<dbReference type="PANTHER" id="PTHR40758:SF1">
    <property type="entry name" value="CONSERVED PROTEIN"/>
    <property type="match status" value="1"/>
</dbReference>
<evidence type="ECO:0000259" key="2">
    <source>
        <dbReference type="Pfam" id="PF11716"/>
    </source>
</evidence>
<dbReference type="GO" id="GO:0046872">
    <property type="term" value="F:metal ion binding"/>
    <property type="evidence" value="ECO:0007669"/>
    <property type="project" value="InterPro"/>
</dbReference>
<comment type="caution">
    <text evidence="3">The sequence shown here is derived from an EMBL/GenBank/DDBJ whole genome shotgun (WGS) entry which is preliminary data.</text>
</comment>
<keyword evidence="4" id="KW-1185">Reference proteome</keyword>
<dbReference type="OrthoDB" id="3671213at2"/>
<reference evidence="3 4" key="1">
    <citation type="submission" date="2019-09" db="EMBL/GenBank/DDBJ databases">
        <title>Goodfellowia gen. nov., a new genus of the Pseudonocardineae related to Actinoalloteichus, containing Goodfellowia coeruleoviolacea gen. nov., comb. nov. gen. nov., comb. nov.</title>
        <authorList>
            <person name="Labeda D."/>
        </authorList>
    </citation>
    <scope>NUCLEOTIDE SEQUENCE [LARGE SCALE GENOMIC DNA]</scope>
    <source>
        <strain evidence="3 4">AN110305</strain>
    </source>
</reference>
<dbReference type="EMBL" id="VUOB01000005">
    <property type="protein sequence ID" value="KAA2265746.1"/>
    <property type="molecule type" value="Genomic_DNA"/>
</dbReference>
<dbReference type="Proteomes" id="UP000323454">
    <property type="component" value="Unassembled WGS sequence"/>
</dbReference>
<dbReference type="GO" id="GO:0016853">
    <property type="term" value="F:isomerase activity"/>
    <property type="evidence" value="ECO:0007669"/>
    <property type="project" value="UniProtKB-KW"/>
</dbReference>
<keyword evidence="3" id="KW-0670">Pyruvate</keyword>
<protein>
    <submittedName>
        <fullName evidence="3">Maleylpyruvate isomerase family mycothiol-dependent enzyme</fullName>
    </submittedName>
</protein>
<accession>A0A5B2XQQ0</accession>
<dbReference type="RefSeq" id="WP_149848031.1">
    <property type="nucleotide sequence ID" value="NZ_VUOB01000005.1"/>
</dbReference>
<evidence type="ECO:0000259" key="1">
    <source>
        <dbReference type="Pfam" id="PF07398"/>
    </source>
</evidence>
<dbReference type="InterPro" id="IPR024344">
    <property type="entry name" value="MDMPI_metal-binding"/>
</dbReference>
<reference evidence="3 4" key="2">
    <citation type="submission" date="2019-09" db="EMBL/GenBank/DDBJ databases">
        <authorList>
            <person name="Jin C."/>
        </authorList>
    </citation>
    <scope>NUCLEOTIDE SEQUENCE [LARGE SCALE GENOMIC DNA]</scope>
    <source>
        <strain evidence="3 4">AN110305</strain>
    </source>
</reference>
<dbReference type="SUPFAM" id="SSF109854">
    <property type="entry name" value="DinB/YfiT-like putative metalloenzymes"/>
    <property type="match status" value="1"/>
</dbReference>
<feature type="domain" description="Mycothiol-dependent maleylpyruvate isomerase metal-binding" evidence="2">
    <location>
        <begin position="20"/>
        <end position="139"/>
    </location>
</feature>
<name>A0A5B2XQQ0_9PSEU</name>
<dbReference type="InterPro" id="IPR010872">
    <property type="entry name" value="MDMPI_C-term_domain"/>
</dbReference>
<dbReference type="Pfam" id="PF07398">
    <property type="entry name" value="MDMPI_C"/>
    <property type="match status" value="1"/>
</dbReference>
<evidence type="ECO:0000313" key="3">
    <source>
        <dbReference type="EMBL" id="KAA2265746.1"/>
    </source>
</evidence>
<dbReference type="InterPro" id="IPR034660">
    <property type="entry name" value="DinB/YfiT-like"/>
</dbReference>